<sequence length="161" mass="18804">MSRYLSALIQNIRSFGILSRRPLTEGEKSLVRWIFADAIQLDQVQIIAHKAVLKNHAISPNGHIYFHVQNYCHDFSKCSVALQSWFIHEMTHVWQYQQGIAVVRKALFDRRYHYVIQQGKLFLSYGIEQQAQIVQDYFIKKTQGQNCDAYEQCIPFLAPKA</sequence>
<reference evidence="1 2" key="1">
    <citation type="submission" date="2019-09" db="EMBL/GenBank/DDBJ databases">
        <title>Draft genome sequence of Acinetobacter tandoii W4-4-4 isolated from environmental water sample.</title>
        <authorList>
            <person name="Wee S.K."/>
            <person name="Yan B."/>
            <person name="Mustaffa S.B."/>
            <person name="Yap E.P.H."/>
        </authorList>
    </citation>
    <scope>NUCLEOTIDE SEQUENCE [LARGE SCALE GENOMIC DNA]</scope>
    <source>
        <strain evidence="1 2">W4-4-4</strain>
    </source>
</reference>
<dbReference type="Proteomes" id="UP000325788">
    <property type="component" value="Unassembled WGS sequence"/>
</dbReference>
<proteinExistence type="predicted"/>
<protein>
    <submittedName>
        <fullName evidence="1">Type IV secretion protein Rhs</fullName>
    </submittedName>
</protein>
<name>A0A5N4WUH4_9GAMM</name>
<comment type="caution">
    <text evidence="1">The sequence shown here is derived from an EMBL/GenBank/DDBJ whole genome shotgun (WGS) entry which is preliminary data.</text>
</comment>
<gene>
    <name evidence="1" type="ORF">F4W09_05260</name>
</gene>
<dbReference type="AlphaFoldDB" id="A0A5N4WUH4"/>
<evidence type="ECO:0000313" key="1">
    <source>
        <dbReference type="EMBL" id="KAB1858145.1"/>
    </source>
</evidence>
<dbReference type="RefSeq" id="WP_104441004.1">
    <property type="nucleotide sequence ID" value="NZ_VXLD01000002.1"/>
</dbReference>
<accession>A0A5N4WUH4</accession>
<dbReference type="EMBL" id="VXLD01000002">
    <property type="protein sequence ID" value="KAB1858145.1"/>
    <property type="molecule type" value="Genomic_DNA"/>
</dbReference>
<evidence type="ECO:0000313" key="2">
    <source>
        <dbReference type="Proteomes" id="UP000325788"/>
    </source>
</evidence>
<organism evidence="1 2">
    <name type="scientific">Acinetobacter tandoii</name>
    <dbReference type="NCBI Taxonomy" id="202954"/>
    <lineage>
        <taxon>Bacteria</taxon>
        <taxon>Pseudomonadati</taxon>
        <taxon>Pseudomonadota</taxon>
        <taxon>Gammaproteobacteria</taxon>
        <taxon>Moraxellales</taxon>
        <taxon>Moraxellaceae</taxon>
        <taxon>Acinetobacter</taxon>
    </lineage>
</organism>